<dbReference type="PANTHER" id="PTHR31082">
    <property type="entry name" value="PHEROMONE-REGULATED MEMBRANE PROTEIN 10"/>
    <property type="match status" value="1"/>
</dbReference>
<feature type="transmembrane region" description="Helical" evidence="2">
    <location>
        <begin position="299"/>
        <end position="317"/>
    </location>
</feature>
<feature type="transmembrane region" description="Helical" evidence="2">
    <location>
        <begin position="205"/>
        <end position="225"/>
    </location>
</feature>
<evidence type="ECO:0000259" key="3">
    <source>
        <dbReference type="Pfam" id="PF06738"/>
    </source>
</evidence>
<feature type="domain" description="Threonine/serine exporter-like N-terminal" evidence="3">
    <location>
        <begin position="23"/>
        <end position="257"/>
    </location>
</feature>
<dbReference type="Pfam" id="PF06738">
    <property type="entry name" value="ThrE"/>
    <property type="match status" value="1"/>
</dbReference>
<feature type="transmembrane region" description="Helical" evidence="2">
    <location>
        <begin position="323"/>
        <end position="341"/>
    </location>
</feature>
<keyword evidence="2" id="KW-0472">Membrane</keyword>
<keyword evidence="2" id="KW-1133">Transmembrane helix</keyword>
<feature type="transmembrane region" description="Helical" evidence="2">
    <location>
        <begin position="147"/>
        <end position="166"/>
    </location>
</feature>
<evidence type="ECO:0000313" key="5">
    <source>
        <dbReference type="Proteomes" id="UP001418444"/>
    </source>
</evidence>
<dbReference type="InterPro" id="IPR010619">
    <property type="entry name" value="ThrE-like_N"/>
</dbReference>
<reference evidence="5" key="1">
    <citation type="journal article" date="2019" name="Int. J. Syst. Evol. Microbiol.">
        <title>The Global Catalogue of Microorganisms (GCM) 10K type strain sequencing project: providing services to taxonomists for standard genome sequencing and annotation.</title>
        <authorList>
            <consortium name="The Broad Institute Genomics Platform"/>
            <consortium name="The Broad Institute Genome Sequencing Center for Infectious Disease"/>
            <person name="Wu L."/>
            <person name="Ma J."/>
        </authorList>
    </citation>
    <scope>NUCLEOTIDE SEQUENCE [LARGE SCALE GENOMIC DNA]</scope>
    <source>
        <strain evidence="5">JCM 16923</strain>
    </source>
</reference>
<dbReference type="Proteomes" id="UP001418444">
    <property type="component" value="Unassembled WGS sequence"/>
</dbReference>
<dbReference type="PANTHER" id="PTHR31082:SF4">
    <property type="entry name" value="PHEROMONE-REGULATED MEMBRANE PROTEIN 10"/>
    <property type="match status" value="1"/>
</dbReference>
<dbReference type="InterPro" id="IPR051361">
    <property type="entry name" value="ThrE/Ser_Exporter"/>
</dbReference>
<evidence type="ECO:0000256" key="2">
    <source>
        <dbReference type="SAM" id="Phobius"/>
    </source>
</evidence>
<name>A0ABP7PRN1_9ACTN</name>
<feature type="transmembrane region" description="Helical" evidence="2">
    <location>
        <begin position="353"/>
        <end position="377"/>
    </location>
</feature>
<feature type="transmembrane region" description="Helical" evidence="2">
    <location>
        <begin position="173"/>
        <end position="193"/>
    </location>
</feature>
<keyword evidence="5" id="KW-1185">Reference proteome</keyword>
<proteinExistence type="inferred from homology"/>
<accession>A0ABP7PRN1</accession>
<protein>
    <submittedName>
        <fullName evidence="4">Threonine/serine exporter family protein</fullName>
    </submittedName>
</protein>
<sequence length="421" mass="44800">MRQGWGEGVADDGADDDGQMLTLVADVGEALNRSSYPVPMTQQVIREICEAYDYDISAEVFATYLIALDKKQGKVAVANTGTMFRFDQIADTESLVDKLRAAALPVTQALKRLQTISVAPPPVNPFVRILGYLLMALGFALCFRMSFSATIAAVVISIPIAAILLWSSVKGTLAALMPVLLTFLSALAITLWAVHGGLDDPVRLAVIPVVTLIPGAALTTALIELTTGDMIAGATRLVSALVVLLSMAFGLALAIDIVGLPARDLQDLTSTQAPSWVLWIAAPIFAIGNILYLCTPRRVWVWTVVFAFGTFWLNELLQTKINPAFAGGVALGTALLLAWAVNAHAKSKPSVLVMFLPTFWLMVPGSMGFVAVSGAITEDHELGGLGTNAALSLLSMAICMMIASVLAPFVTRRLWAKKSAV</sequence>
<dbReference type="EMBL" id="BAAAZW010000013">
    <property type="protein sequence ID" value="GAA3970076.1"/>
    <property type="molecule type" value="Genomic_DNA"/>
</dbReference>
<comment type="caution">
    <text evidence="4">The sequence shown here is derived from an EMBL/GenBank/DDBJ whole genome shotgun (WGS) entry which is preliminary data.</text>
</comment>
<comment type="similarity">
    <text evidence="1">Belongs to the ThrE exporter (TC 2.A.79) family.</text>
</comment>
<keyword evidence="2" id="KW-0812">Transmembrane</keyword>
<feature type="transmembrane region" description="Helical" evidence="2">
    <location>
        <begin position="389"/>
        <end position="410"/>
    </location>
</feature>
<feature type="transmembrane region" description="Helical" evidence="2">
    <location>
        <begin position="273"/>
        <end position="292"/>
    </location>
</feature>
<evidence type="ECO:0000256" key="1">
    <source>
        <dbReference type="ARBA" id="ARBA00034125"/>
    </source>
</evidence>
<organism evidence="4 5">
    <name type="scientific">Gordonia caeni</name>
    <dbReference type="NCBI Taxonomy" id="1007097"/>
    <lineage>
        <taxon>Bacteria</taxon>
        <taxon>Bacillati</taxon>
        <taxon>Actinomycetota</taxon>
        <taxon>Actinomycetes</taxon>
        <taxon>Mycobacteriales</taxon>
        <taxon>Gordoniaceae</taxon>
        <taxon>Gordonia</taxon>
    </lineage>
</organism>
<gene>
    <name evidence="4" type="ORF">GCM10022231_34340</name>
</gene>
<feature type="transmembrane region" description="Helical" evidence="2">
    <location>
        <begin position="237"/>
        <end position="261"/>
    </location>
</feature>
<evidence type="ECO:0000313" key="4">
    <source>
        <dbReference type="EMBL" id="GAA3970076.1"/>
    </source>
</evidence>